<proteinExistence type="predicted"/>
<reference evidence="1" key="1">
    <citation type="submission" date="2021-01" db="EMBL/GenBank/DDBJ databases">
        <title>Adiantum capillus-veneris genome.</title>
        <authorList>
            <person name="Fang Y."/>
            <person name="Liao Q."/>
        </authorList>
    </citation>
    <scope>NUCLEOTIDE SEQUENCE</scope>
    <source>
        <strain evidence="1">H3</strain>
        <tissue evidence="1">Leaf</tissue>
    </source>
</reference>
<dbReference type="AlphaFoldDB" id="A0A9D4V4C1"/>
<evidence type="ECO:0000313" key="2">
    <source>
        <dbReference type="Proteomes" id="UP000886520"/>
    </source>
</evidence>
<dbReference type="EMBL" id="JABFUD020000006">
    <property type="protein sequence ID" value="KAI5079142.1"/>
    <property type="molecule type" value="Genomic_DNA"/>
</dbReference>
<organism evidence="1 2">
    <name type="scientific">Adiantum capillus-veneris</name>
    <name type="common">Maidenhair fern</name>
    <dbReference type="NCBI Taxonomy" id="13818"/>
    <lineage>
        <taxon>Eukaryota</taxon>
        <taxon>Viridiplantae</taxon>
        <taxon>Streptophyta</taxon>
        <taxon>Embryophyta</taxon>
        <taxon>Tracheophyta</taxon>
        <taxon>Polypodiopsida</taxon>
        <taxon>Polypodiidae</taxon>
        <taxon>Polypodiales</taxon>
        <taxon>Pteridineae</taxon>
        <taxon>Pteridaceae</taxon>
        <taxon>Vittarioideae</taxon>
        <taxon>Adiantum</taxon>
    </lineage>
</organism>
<keyword evidence="2" id="KW-1185">Reference proteome</keyword>
<name>A0A9D4V4C1_ADICA</name>
<evidence type="ECO:0000313" key="1">
    <source>
        <dbReference type="EMBL" id="KAI5079142.1"/>
    </source>
</evidence>
<comment type="caution">
    <text evidence="1">The sequence shown here is derived from an EMBL/GenBank/DDBJ whole genome shotgun (WGS) entry which is preliminary data.</text>
</comment>
<protein>
    <submittedName>
        <fullName evidence="1">Uncharacterized protein</fullName>
    </submittedName>
</protein>
<gene>
    <name evidence="1" type="ORF">GOP47_0006813</name>
</gene>
<dbReference type="Proteomes" id="UP000886520">
    <property type="component" value="Chromosome 6"/>
</dbReference>
<sequence>MSFCAALRHIQALATYTRRTGQILPRLLELLKLLEMFSLHSLPLLPPPPSLSLSLPVCVWLGSITSMMESIFFLQCVMYRSLLFSPWLHTIHLPILFASWLVGVEEVHSSVFFFFSPLHISRPCLVSFESSSRGKCTMI</sequence>
<accession>A0A9D4V4C1</accession>